<name>A0A2U1N7A4_ARTAN</name>
<evidence type="ECO:0000313" key="5">
    <source>
        <dbReference type="Proteomes" id="UP000245207"/>
    </source>
</evidence>
<dbReference type="PANTHER" id="PTHR13620">
    <property type="entry name" value="3-5 EXONUCLEASE"/>
    <property type="match status" value="1"/>
</dbReference>
<dbReference type="AlphaFoldDB" id="A0A2U1N7A4"/>
<dbReference type="GO" id="GO:0006139">
    <property type="term" value="P:nucleobase-containing compound metabolic process"/>
    <property type="evidence" value="ECO:0007669"/>
    <property type="project" value="InterPro"/>
</dbReference>
<reference evidence="4 5" key="1">
    <citation type="journal article" date="2018" name="Mol. Plant">
        <title>The genome of Artemisia annua provides insight into the evolution of Asteraceae family and artemisinin biosynthesis.</title>
        <authorList>
            <person name="Shen Q."/>
            <person name="Zhang L."/>
            <person name="Liao Z."/>
            <person name="Wang S."/>
            <person name="Yan T."/>
            <person name="Shi P."/>
            <person name="Liu M."/>
            <person name="Fu X."/>
            <person name="Pan Q."/>
            <person name="Wang Y."/>
            <person name="Lv Z."/>
            <person name="Lu X."/>
            <person name="Zhang F."/>
            <person name="Jiang W."/>
            <person name="Ma Y."/>
            <person name="Chen M."/>
            <person name="Hao X."/>
            <person name="Li L."/>
            <person name="Tang Y."/>
            <person name="Lv G."/>
            <person name="Zhou Y."/>
            <person name="Sun X."/>
            <person name="Brodelius P.E."/>
            <person name="Rose J.K.C."/>
            <person name="Tang K."/>
        </authorList>
    </citation>
    <scope>NUCLEOTIDE SEQUENCE [LARGE SCALE GENOMIC DNA]</scope>
    <source>
        <strain evidence="5">cv. Huhao1</strain>
        <tissue evidence="4">Leaf</tissue>
    </source>
</reference>
<protein>
    <submittedName>
        <fullName evidence="4">3'-5' exonuclease domain-containing protein</fullName>
    </submittedName>
</protein>
<gene>
    <name evidence="4" type="ORF">CTI12_AA299730</name>
</gene>
<feature type="domain" description="3'-5' exonuclease" evidence="3">
    <location>
        <begin position="114"/>
        <end position="252"/>
    </location>
</feature>
<keyword evidence="4" id="KW-0269">Exonuclease</keyword>
<evidence type="ECO:0000256" key="2">
    <source>
        <dbReference type="ARBA" id="ARBA00022801"/>
    </source>
</evidence>
<dbReference type="Pfam" id="PF01612">
    <property type="entry name" value="DNA_pol_A_exo1"/>
    <property type="match status" value="1"/>
</dbReference>
<keyword evidence="2" id="KW-0378">Hydrolase</keyword>
<dbReference type="GO" id="GO:0003676">
    <property type="term" value="F:nucleic acid binding"/>
    <property type="evidence" value="ECO:0007669"/>
    <property type="project" value="InterPro"/>
</dbReference>
<dbReference type="SUPFAM" id="SSF53098">
    <property type="entry name" value="Ribonuclease H-like"/>
    <property type="match status" value="1"/>
</dbReference>
<dbReference type="STRING" id="35608.A0A2U1N7A4"/>
<keyword evidence="1" id="KW-0540">Nuclease</keyword>
<sequence length="380" mass="44072">MDIFHLTREIEASDMSSLEAVMNCDEERLKLEEKAECLIGQDDGGEEFLEKVYERLVAMDASTAQKRAAEILKWSWFNKKCKKRKPETFLGMENADCFSTCCLHNHLIERIHSRRLQNLVVGLDIEWRPNQNADMENQVAVLQLCVGRRCLIFQIMHAPFTPKSLIKFLSNPNYIFVGVGVNNDASKLWRDYRIGVGRTADLRALAVQAFNANELKTVGLKGLTRWVLGKDFVKPKYVTMSRWDNEWLTLAQVWARSGDVAVNLVKHIDDLKILKTGEFDNYLGCGNIFNCNHPDVRCSSFNNRFLEIMGDFYNDFMFCAYQFIVYDTPYAFDPDGKITIKWVIISWTLDVYVEIVTMYNFQQYRRLADSRMDLQIAYMG</sequence>
<dbReference type="GO" id="GO:0008408">
    <property type="term" value="F:3'-5' exonuclease activity"/>
    <property type="evidence" value="ECO:0007669"/>
    <property type="project" value="InterPro"/>
</dbReference>
<evidence type="ECO:0000256" key="1">
    <source>
        <dbReference type="ARBA" id="ARBA00022722"/>
    </source>
</evidence>
<comment type="caution">
    <text evidence="4">The sequence shown here is derived from an EMBL/GenBank/DDBJ whole genome shotgun (WGS) entry which is preliminary data.</text>
</comment>
<accession>A0A2U1N7A4</accession>
<evidence type="ECO:0000313" key="4">
    <source>
        <dbReference type="EMBL" id="PWA69364.1"/>
    </source>
</evidence>
<dbReference type="Gene3D" id="3.30.420.10">
    <property type="entry name" value="Ribonuclease H-like superfamily/Ribonuclease H"/>
    <property type="match status" value="1"/>
</dbReference>
<dbReference type="InterPro" id="IPR051132">
    <property type="entry name" value="3-5_Exonuclease_domain"/>
</dbReference>
<dbReference type="CDD" id="cd06141">
    <property type="entry name" value="WRN_exo"/>
    <property type="match status" value="1"/>
</dbReference>
<dbReference type="InterPro" id="IPR012337">
    <property type="entry name" value="RNaseH-like_sf"/>
</dbReference>
<dbReference type="Proteomes" id="UP000245207">
    <property type="component" value="Unassembled WGS sequence"/>
</dbReference>
<organism evidence="4 5">
    <name type="scientific">Artemisia annua</name>
    <name type="common">Sweet wormwood</name>
    <dbReference type="NCBI Taxonomy" id="35608"/>
    <lineage>
        <taxon>Eukaryota</taxon>
        <taxon>Viridiplantae</taxon>
        <taxon>Streptophyta</taxon>
        <taxon>Embryophyta</taxon>
        <taxon>Tracheophyta</taxon>
        <taxon>Spermatophyta</taxon>
        <taxon>Magnoliopsida</taxon>
        <taxon>eudicotyledons</taxon>
        <taxon>Gunneridae</taxon>
        <taxon>Pentapetalae</taxon>
        <taxon>asterids</taxon>
        <taxon>campanulids</taxon>
        <taxon>Asterales</taxon>
        <taxon>Asteraceae</taxon>
        <taxon>Asteroideae</taxon>
        <taxon>Anthemideae</taxon>
        <taxon>Artemisiinae</taxon>
        <taxon>Artemisia</taxon>
    </lineage>
</organism>
<dbReference type="PANTHER" id="PTHR13620:SF105">
    <property type="entry name" value="OS01G0737700 PROTEIN"/>
    <property type="match status" value="1"/>
</dbReference>
<dbReference type="InterPro" id="IPR036397">
    <property type="entry name" value="RNaseH_sf"/>
</dbReference>
<keyword evidence="5" id="KW-1185">Reference proteome</keyword>
<proteinExistence type="predicted"/>
<dbReference type="InterPro" id="IPR002562">
    <property type="entry name" value="3'-5'_exonuclease_dom"/>
</dbReference>
<dbReference type="EMBL" id="PKPP01003457">
    <property type="protein sequence ID" value="PWA69364.1"/>
    <property type="molecule type" value="Genomic_DNA"/>
</dbReference>
<dbReference type="GO" id="GO:0005737">
    <property type="term" value="C:cytoplasm"/>
    <property type="evidence" value="ECO:0007669"/>
    <property type="project" value="TreeGrafter"/>
</dbReference>
<dbReference type="GO" id="GO:0005634">
    <property type="term" value="C:nucleus"/>
    <property type="evidence" value="ECO:0007669"/>
    <property type="project" value="TreeGrafter"/>
</dbReference>
<dbReference type="OrthoDB" id="1920326at2759"/>
<evidence type="ECO:0000259" key="3">
    <source>
        <dbReference type="Pfam" id="PF01612"/>
    </source>
</evidence>